<dbReference type="EMBL" id="AQGS01000272">
    <property type="protein sequence ID" value="EPS40833.1"/>
    <property type="molecule type" value="Genomic_DNA"/>
</dbReference>
<reference evidence="5" key="2">
    <citation type="submission" date="2013-04" db="EMBL/GenBank/DDBJ databases">
        <title>Genomic mechanisms accounting for the adaptation to parasitism in nematode-trapping fungi.</title>
        <authorList>
            <person name="Ahren D.G."/>
        </authorList>
    </citation>
    <scope>NUCLEOTIDE SEQUENCE [LARGE SCALE GENOMIC DNA]</scope>
    <source>
        <strain evidence="5">CBS 200.50</strain>
    </source>
</reference>
<dbReference type="Proteomes" id="UP000015100">
    <property type="component" value="Unassembled WGS sequence"/>
</dbReference>
<protein>
    <recommendedName>
        <fullName evidence="6">Mid2 domain-containing protein</fullName>
    </recommendedName>
</protein>
<evidence type="ECO:0000256" key="3">
    <source>
        <dbReference type="SAM" id="SignalP"/>
    </source>
</evidence>
<feature type="compositionally biased region" description="Low complexity" evidence="1">
    <location>
        <begin position="182"/>
        <end position="197"/>
    </location>
</feature>
<gene>
    <name evidence="4" type="ORF">H072_5294</name>
</gene>
<evidence type="ECO:0000256" key="2">
    <source>
        <dbReference type="SAM" id="Phobius"/>
    </source>
</evidence>
<keyword evidence="3" id="KW-0732">Signal</keyword>
<keyword evidence="5" id="KW-1185">Reference proteome</keyword>
<name>S8BN38_DACHA</name>
<keyword evidence="2" id="KW-0472">Membrane</keyword>
<evidence type="ECO:0008006" key="6">
    <source>
        <dbReference type="Google" id="ProtNLM"/>
    </source>
</evidence>
<dbReference type="eggNOG" id="ENOG502SU16">
    <property type="taxonomic scope" value="Eukaryota"/>
</dbReference>
<dbReference type="OMA" id="CDSGEYC"/>
<evidence type="ECO:0000313" key="5">
    <source>
        <dbReference type="Proteomes" id="UP000015100"/>
    </source>
</evidence>
<feature type="compositionally biased region" description="Polar residues" evidence="1">
    <location>
        <begin position="171"/>
        <end position="181"/>
    </location>
</feature>
<sequence>MQGYNRTSGFGYLWVIMLALTDLTLAASQCYFNDGTMANGYFACNENRPAGTHSPCCNIRNPRVSNIDICLESGLCLWQQAQVSNDFLFANGCTDPTGRDANCQQFCTGRNTTVYTIVPCPNGRWCCSGLLPPNGNPDCCDNSFILSSNSFRAQVISLAATATASNPPTTQSLPPVATNTRSQSPISSSQPSCPASSDSDNSVIVGASVGAVLGAALVGALATIVILWRRLQYMKRTAPSAGHAMFSQQYDPKPITPDWGNAVPVYEVDASQRINTSGVAELPPREQ</sequence>
<keyword evidence="2" id="KW-1133">Transmembrane helix</keyword>
<evidence type="ECO:0000313" key="4">
    <source>
        <dbReference type="EMBL" id="EPS40833.1"/>
    </source>
</evidence>
<dbReference type="AlphaFoldDB" id="S8BN38"/>
<feature type="transmembrane region" description="Helical" evidence="2">
    <location>
        <begin position="203"/>
        <end position="228"/>
    </location>
</feature>
<dbReference type="STRING" id="1284197.S8BN38"/>
<proteinExistence type="predicted"/>
<feature type="region of interest" description="Disordered" evidence="1">
    <location>
        <begin position="164"/>
        <end position="197"/>
    </location>
</feature>
<feature type="signal peptide" evidence="3">
    <location>
        <begin position="1"/>
        <end position="26"/>
    </location>
</feature>
<keyword evidence="2" id="KW-0812">Transmembrane</keyword>
<reference evidence="4 5" key="1">
    <citation type="journal article" date="2013" name="PLoS Genet.">
        <title>Genomic mechanisms accounting for the adaptation to parasitism in nematode-trapping fungi.</title>
        <authorList>
            <person name="Meerupati T."/>
            <person name="Andersson K.M."/>
            <person name="Friman E."/>
            <person name="Kumar D."/>
            <person name="Tunlid A."/>
            <person name="Ahren D."/>
        </authorList>
    </citation>
    <scope>NUCLEOTIDE SEQUENCE [LARGE SCALE GENOMIC DNA]</scope>
    <source>
        <strain evidence="4 5">CBS 200.50</strain>
    </source>
</reference>
<dbReference type="HOGENOM" id="CLU_055859_0_0_1"/>
<comment type="caution">
    <text evidence="4">The sequence shown here is derived from an EMBL/GenBank/DDBJ whole genome shotgun (WGS) entry which is preliminary data.</text>
</comment>
<dbReference type="OrthoDB" id="5215637at2759"/>
<evidence type="ECO:0000256" key="1">
    <source>
        <dbReference type="SAM" id="MobiDB-lite"/>
    </source>
</evidence>
<accession>S8BN38</accession>
<organism evidence="4 5">
    <name type="scientific">Dactylellina haptotyla (strain CBS 200.50)</name>
    <name type="common">Nematode-trapping fungus</name>
    <name type="synonym">Monacrosporium haptotylum</name>
    <dbReference type="NCBI Taxonomy" id="1284197"/>
    <lineage>
        <taxon>Eukaryota</taxon>
        <taxon>Fungi</taxon>
        <taxon>Dikarya</taxon>
        <taxon>Ascomycota</taxon>
        <taxon>Pezizomycotina</taxon>
        <taxon>Orbiliomycetes</taxon>
        <taxon>Orbiliales</taxon>
        <taxon>Orbiliaceae</taxon>
        <taxon>Dactylellina</taxon>
    </lineage>
</organism>
<feature type="chain" id="PRO_5004561254" description="Mid2 domain-containing protein" evidence="3">
    <location>
        <begin position="27"/>
        <end position="287"/>
    </location>
</feature>